<sequence>MEVKPIPVPNSLFQLLSLTLCLQSPLPLYPIPNTPVSVNAMVSVTPSLTPLVGGNPPAQAAPSLEEKLALQPSLTLLVFILLPCVILLFLINCFLLFHRLPVLSLKKRGKRRGGVPRGNPQAALSIRPDPGYPDKSTYDSYSGAIGQGLEATLALGESAHASHDRLQSTREWCHKQNETPARTYCLRPPHANAMPYCPSRSPAMSQDRRISWNEVEDGGGGMISYSELETEQNAAPPNTPAAPQLPGMMTPKVKCCHKTSTQRKNLGVPFTPLGSILFDHASSIPPDDTPTRYSGNVSFPGPGLDSDFGVSAGISLHILSSDSDSQSWASGMEWDYYDPCYMRKNRLRRDYRQNHHIPVICSKQYWV</sequence>
<comment type="caution">
    <text evidence="4">The sequence shown here is derived from an EMBL/GenBank/DDBJ whole genome shotgun (WGS) entry which is preliminary data.</text>
</comment>
<keyword evidence="3" id="KW-0732">Signal</keyword>
<dbReference type="Proteomes" id="UP000824782">
    <property type="component" value="Unassembled WGS sequence"/>
</dbReference>
<dbReference type="AlphaFoldDB" id="A0AAV6ZJ76"/>
<evidence type="ECO:0000256" key="2">
    <source>
        <dbReference type="SAM" id="Phobius"/>
    </source>
</evidence>
<gene>
    <name evidence="4" type="ORF">GDO81_028062</name>
</gene>
<keyword evidence="2" id="KW-0472">Membrane</keyword>
<accession>A0AAV6ZJ76</accession>
<feature type="signal peptide" evidence="3">
    <location>
        <begin position="1"/>
        <end position="21"/>
    </location>
</feature>
<dbReference type="EMBL" id="WNYA01000686">
    <property type="protein sequence ID" value="KAG8547544.1"/>
    <property type="molecule type" value="Genomic_DNA"/>
</dbReference>
<evidence type="ECO:0000256" key="1">
    <source>
        <dbReference type="SAM" id="MobiDB-lite"/>
    </source>
</evidence>
<feature type="chain" id="PRO_5043989406" evidence="3">
    <location>
        <begin position="22"/>
        <end position="367"/>
    </location>
</feature>
<keyword evidence="5" id="KW-1185">Reference proteome</keyword>
<feature type="region of interest" description="Disordered" evidence="1">
    <location>
        <begin position="108"/>
        <end position="139"/>
    </location>
</feature>
<evidence type="ECO:0000256" key="3">
    <source>
        <dbReference type="SAM" id="SignalP"/>
    </source>
</evidence>
<keyword evidence="2" id="KW-0812">Transmembrane</keyword>
<feature type="transmembrane region" description="Helical" evidence="2">
    <location>
        <begin position="74"/>
        <end position="97"/>
    </location>
</feature>
<evidence type="ECO:0000313" key="4">
    <source>
        <dbReference type="EMBL" id="KAG8547544.1"/>
    </source>
</evidence>
<name>A0AAV6ZJ76_ENGPU</name>
<evidence type="ECO:0000313" key="5">
    <source>
        <dbReference type="Proteomes" id="UP000824782"/>
    </source>
</evidence>
<proteinExistence type="predicted"/>
<keyword evidence="2" id="KW-1133">Transmembrane helix</keyword>
<organism evidence="4 5">
    <name type="scientific">Engystomops pustulosus</name>
    <name type="common">Tungara frog</name>
    <name type="synonym">Physalaemus pustulosus</name>
    <dbReference type="NCBI Taxonomy" id="76066"/>
    <lineage>
        <taxon>Eukaryota</taxon>
        <taxon>Metazoa</taxon>
        <taxon>Chordata</taxon>
        <taxon>Craniata</taxon>
        <taxon>Vertebrata</taxon>
        <taxon>Euteleostomi</taxon>
        <taxon>Amphibia</taxon>
        <taxon>Batrachia</taxon>
        <taxon>Anura</taxon>
        <taxon>Neobatrachia</taxon>
        <taxon>Hyloidea</taxon>
        <taxon>Leptodactylidae</taxon>
        <taxon>Leiuperinae</taxon>
        <taxon>Engystomops</taxon>
    </lineage>
</organism>
<reference evidence="4" key="1">
    <citation type="thesis" date="2020" institute="ProQuest LLC" country="789 East Eisenhower Parkway, Ann Arbor, MI, USA">
        <title>Comparative Genomics and Chromosome Evolution.</title>
        <authorList>
            <person name="Mudd A.B."/>
        </authorList>
    </citation>
    <scope>NUCLEOTIDE SEQUENCE</scope>
    <source>
        <strain evidence="4">237g6f4</strain>
        <tissue evidence="4">Blood</tissue>
    </source>
</reference>
<protein>
    <submittedName>
        <fullName evidence="4">Uncharacterized protein</fullName>
    </submittedName>
</protein>